<dbReference type="InterPro" id="IPR013976">
    <property type="entry name" value="HDOD"/>
</dbReference>
<gene>
    <name evidence="2" type="ORF">DESUT3_37180</name>
</gene>
<dbReference type="Pfam" id="PF08668">
    <property type="entry name" value="HDOD"/>
    <property type="match status" value="1"/>
</dbReference>
<dbReference type="PANTHER" id="PTHR33525">
    <property type="match status" value="1"/>
</dbReference>
<protein>
    <submittedName>
        <fullName evidence="2">Phosphohydrolase</fullName>
    </submittedName>
</protein>
<sequence>MLDPIKQMKIEKAIRRAPMLSPSTLKVLELTSGPDPDLDEIIHIVRHDAPLTARLLRVVNSAAFGLLKEVTSVERAVTYLGIRTVVSTALATNLSALYDKPLEGYESEKGSLWDHSLFCALASRAIAQRARGELSADTAFTAGLLHDIGKAVISELLQGSTKNILDQLDEGAVEDYLSAERSLVGMDHAQVGQLLAKTWKIPPSLQEPILHHHRPGRAAEAQQPLTHAVHLGDILAMMGGQGTGSDSMQYRLDPGYSEYFAIDEDDLARILLEVTDEFQKLKTSLENL</sequence>
<dbReference type="SUPFAM" id="SSF109604">
    <property type="entry name" value="HD-domain/PDEase-like"/>
    <property type="match status" value="1"/>
</dbReference>
<reference evidence="2 3" key="2">
    <citation type="journal article" date="2021" name="Int. J. Syst. Evol. Microbiol.">
        <title>Isolation and Polyphasic Characterization of Desulfuromonas versatilis sp. Nov., an Electrogenic Bacteria Capable of Versatile Metabolism Isolated from a Graphene Oxide-Reducing Enrichment Culture.</title>
        <authorList>
            <person name="Xie L."/>
            <person name="Yoshida N."/>
            <person name="Ishii S."/>
            <person name="Meng L."/>
        </authorList>
    </citation>
    <scope>NUCLEOTIDE SEQUENCE [LARGE SCALE GENOMIC DNA]</scope>
    <source>
        <strain evidence="2 3">NIT-T3</strain>
    </source>
</reference>
<dbReference type="PANTHER" id="PTHR33525:SF3">
    <property type="entry name" value="RIBONUCLEASE Y"/>
    <property type="match status" value="1"/>
</dbReference>
<dbReference type="NCBIfam" id="TIGR00277">
    <property type="entry name" value="HDIG"/>
    <property type="match status" value="1"/>
</dbReference>
<dbReference type="InterPro" id="IPR052340">
    <property type="entry name" value="RNase_Y/CdgJ"/>
</dbReference>
<dbReference type="CDD" id="cd00077">
    <property type="entry name" value="HDc"/>
    <property type="match status" value="1"/>
</dbReference>
<dbReference type="SMART" id="SM00471">
    <property type="entry name" value="HDc"/>
    <property type="match status" value="1"/>
</dbReference>
<dbReference type="Gene3D" id="1.10.3210.10">
    <property type="entry name" value="Hypothetical protein af1432"/>
    <property type="match status" value="1"/>
</dbReference>
<evidence type="ECO:0000313" key="2">
    <source>
        <dbReference type="EMBL" id="BCR06649.1"/>
    </source>
</evidence>
<organism evidence="2 3">
    <name type="scientific">Desulfuromonas versatilis</name>
    <dbReference type="NCBI Taxonomy" id="2802975"/>
    <lineage>
        <taxon>Bacteria</taxon>
        <taxon>Pseudomonadati</taxon>
        <taxon>Thermodesulfobacteriota</taxon>
        <taxon>Desulfuromonadia</taxon>
        <taxon>Desulfuromonadales</taxon>
        <taxon>Desulfuromonadaceae</taxon>
        <taxon>Desulfuromonas</taxon>
    </lineage>
</organism>
<dbReference type="PROSITE" id="PS51833">
    <property type="entry name" value="HDOD"/>
    <property type="match status" value="1"/>
</dbReference>
<keyword evidence="3" id="KW-1185">Reference proteome</keyword>
<proteinExistence type="predicted"/>
<dbReference type="EMBL" id="AP024355">
    <property type="protein sequence ID" value="BCR06649.1"/>
    <property type="molecule type" value="Genomic_DNA"/>
</dbReference>
<reference evidence="2 3" key="1">
    <citation type="journal article" date="2016" name="C (Basel)">
        <title>Selective Growth of and Electricity Production by Marine Exoelectrogenic Bacteria in Self-Aggregated Hydrogel of Microbially Reduced Graphene Oxide.</title>
        <authorList>
            <person name="Yoshida N."/>
            <person name="Goto Y."/>
            <person name="Miyata Y."/>
        </authorList>
    </citation>
    <scope>NUCLEOTIDE SEQUENCE [LARGE SCALE GENOMIC DNA]</scope>
    <source>
        <strain evidence="2 3">NIT-T3</strain>
    </source>
</reference>
<dbReference type="InterPro" id="IPR003607">
    <property type="entry name" value="HD/PDEase_dom"/>
</dbReference>
<evidence type="ECO:0000259" key="1">
    <source>
        <dbReference type="PROSITE" id="PS51833"/>
    </source>
</evidence>
<feature type="domain" description="HDOD" evidence="1">
    <location>
        <begin position="17"/>
        <end position="215"/>
    </location>
</feature>
<dbReference type="RefSeq" id="WP_221250035.1">
    <property type="nucleotide sequence ID" value="NZ_AP024355.1"/>
</dbReference>
<evidence type="ECO:0000313" key="3">
    <source>
        <dbReference type="Proteomes" id="UP001319827"/>
    </source>
</evidence>
<accession>A0ABM8I1V4</accession>
<name>A0ABM8I1V4_9BACT</name>
<dbReference type="Proteomes" id="UP001319827">
    <property type="component" value="Chromosome"/>
</dbReference>
<dbReference type="InterPro" id="IPR006675">
    <property type="entry name" value="HDIG_dom"/>
</dbReference>